<dbReference type="Proteomes" id="UP000192907">
    <property type="component" value="Unassembled WGS sequence"/>
</dbReference>
<dbReference type="EMBL" id="FWZT01000010">
    <property type="protein sequence ID" value="SMF34967.1"/>
    <property type="molecule type" value="Genomic_DNA"/>
</dbReference>
<sequence>MSKPMSIRPANENSQARFNGLAGDKKAGEFLEELMNHFEATTAGGVAQVSDEFTQVQSAMNRILEIFSGSKANSELELQNLRSHFGERIESLEEEKAKALAAARESLEKEKEAEQKLQAAEGMATAYQSIKEQLDEKKAENETLKTQNGDLTAKLKDLPSKDEEINDLRITVARLETENEQLKERLEDYRTFRGVGKVDDGEIGVN</sequence>
<dbReference type="STRING" id="1513793.SAMN06296036_110187"/>
<proteinExistence type="predicted"/>
<evidence type="ECO:0000256" key="1">
    <source>
        <dbReference type="SAM" id="Coils"/>
    </source>
</evidence>
<reference evidence="4" key="1">
    <citation type="submission" date="2017-04" db="EMBL/GenBank/DDBJ databases">
        <authorList>
            <person name="Varghese N."/>
            <person name="Submissions S."/>
        </authorList>
    </citation>
    <scope>NUCLEOTIDE SEQUENCE [LARGE SCALE GENOMIC DNA]</scope>
    <source>
        <strain evidence="4">RKEM611</strain>
    </source>
</reference>
<accession>A0A1Y6BYN3</accession>
<name>A0A1Y6BYN3_9BACT</name>
<evidence type="ECO:0000313" key="3">
    <source>
        <dbReference type="EMBL" id="SMF34967.1"/>
    </source>
</evidence>
<evidence type="ECO:0000313" key="4">
    <source>
        <dbReference type="Proteomes" id="UP000192907"/>
    </source>
</evidence>
<feature type="region of interest" description="Disordered" evidence="2">
    <location>
        <begin position="1"/>
        <end position="21"/>
    </location>
</feature>
<protein>
    <submittedName>
        <fullName evidence="3">Uncharacterized protein</fullName>
    </submittedName>
</protein>
<keyword evidence="1" id="KW-0175">Coiled coil</keyword>
<evidence type="ECO:0000256" key="2">
    <source>
        <dbReference type="SAM" id="MobiDB-lite"/>
    </source>
</evidence>
<dbReference type="RefSeq" id="WP_132325964.1">
    <property type="nucleotide sequence ID" value="NZ_FWZT01000010.1"/>
</dbReference>
<feature type="coiled-coil region" evidence="1">
    <location>
        <begin position="89"/>
        <end position="192"/>
    </location>
</feature>
<gene>
    <name evidence="3" type="ORF">SAMN06296036_110187</name>
</gene>
<dbReference type="AlphaFoldDB" id="A0A1Y6BYN3"/>
<organism evidence="3 4">
    <name type="scientific">Pseudobacteriovorax antillogorgiicola</name>
    <dbReference type="NCBI Taxonomy" id="1513793"/>
    <lineage>
        <taxon>Bacteria</taxon>
        <taxon>Pseudomonadati</taxon>
        <taxon>Bdellovibrionota</taxon>
        <taxon>Oligoflexia</taxon>
        <taxon>Oligoflexales</taxon>
        <taxon>Pseudobacteriovoracaceae</taxon>
        <taxon>Pseudobacteriovorax</taxon>
    </lineage>
</organism>
<keyword evidence="4" id="KW-1185">Reference proteome</keyword>